<name>A0AAW2EDK5_9HYME</name>
<keyword evidence="2" id="KW-1133">Transmembrane helix</keyword>
<evidence type="ECO:0000256" key="1">
    <source>
        <dbReference type="SAM" id="MobiDB-lite"/>
    </source>
</evidence>
<gene>
    <name evidence="3" type="ORF">PUN28_018821</name>
</gene>
<comment type="caution">
    <text evidence="3">The sequence shown here is derived from an EMBL/GenBank/DDBJ whole genome shotgun (WGS) entry which is preliminary data.</text>
</comment>
<keyword evidence="2" id="KW-0472">Membrane</keyword>
<keyword evidence="4" id="KW-1185">Reference proteome</keyword>
<dbReference type="EMBL" id="JADYXP020000024">
    <property type="protein sequence ID" value="KAL0101282.1"/>
    <property type="molecule type" value="Genomic_DNA"/>
</dbReference>
<evidence type="ECO:0000256" key="2">
    <source>
        <dbReference type="SAM" id="Phobius"/>
    </source>
</evidence>
<accession>A0AAW2EDK5</accession>
<sequence>MELLSRNASSVFPGVFALTDFLPGTFASRDNGASAVPESRSSFPIVRRRRDCATMYSLVVAPFFFFFPFRFGRISPRRGFRRFSLPLPICIRQYSWIRGDQSPNRRQHSSALRERNSTPPVIKTE</sequence>
<keyword evidence="2" id="KW-0812">Transmembrane</keyword>
<feature type="region of interest" description="Disordered" evidence="1">
    <location>
        <begin position="100"/>
        <end position="125"/>
    </location>
</feature>
<evidence type="ECO:0000313" key="4">
    <source>
        <dbReference type="Proteomes" id="UP001430953"/>
    </source>
</evidence>
<organism evidence="3 4">
    <name type="scientific">Cardiocondyla obscurior</name>
    <dbReference type="NCBI Taxonomy" id="286306"/>
    <lineage>
        <taxon>Eukaryota</taxon>
        <taxon>Metazoa</taxon>
        <taxon>Ecdysozoa</taxon>
        <taxon>Arthropoda</taxon>
        <taxon>Hexapoda</taxon>
        <taxon>Insecta</taxon>
        <taxon>Pterygota</taxon>
        <taxon>Neoptera</taxon>
        <taxon>Endopterygota</taxon>
        <taxon>Hymenoptera</taxon>
        <taxon>Apocrita</taxon>
        <taxon>Aculeata</taxon>
        <taxon>Formicoidea</taxon>
        <taxon>Formicidae</taxon>
        <taxon>Myrmicinae</taxon>
        <taxon>Cardiocondyla</taxon>
    </lineage>
</organism>
<protein>
    <submittedName>
        <fullName evidence="3">Uncharacterized protein</fullName>
    </submittedName>
</protein>
<evidence type="ECO:0000313" key="3">
    <source>
        <dbReference type="EMBL" id="KAL0101282.1"/>
    </source>
</evidence>
<dbReference type="Proteomes" id="UP001430953">
    <property type="component" value="Unassembled WGS sequence"/>
</dbReference>
<feature type="transmembrane region" description="Helical" evidence="2">
    <location>
        <begin position="53"/>
        <end position="72"/>
    </location>
</feature>
<reference evidence="3 4" key="1">
    <citation type="submission" date="2023-03" db="EMBL/GenBank/DDBJ databases">
        <title>High recombination rates correlate with genetic variation in Cardiocondyla obscurior ants.</title>
        <authorList>
            <person name="Errbii M."/>
        </authorList>
    </citation>
    <scope>NUCLEOTIDE SEQUENCE [LARGE SCALE GENOMIC DNA]</scope>
    <source>
        <strain evidence="3">Alpha-2009</strain>
        <tissue evidence="3">Whole body</tissue>
    </source>
</reference>
<dbReference type="AlphaFoldDB" id="A0AAW2EDK5"/>
<proteinExistence type="predicted"/>